<protein>
    <submittedName>
        <fullName evidence="10">Amino acid ABC transporter permease</fullName>
    </submittedName>
</protein>
<dbReference type="InterPro" id="IPR035906">
    <property type="entry name" value="MetI-like_sf"/>
</dbReference>
<keyword evidence="11" id="KW-1185">Reference proteome</keyword>
<dbReference type="CDD" id="cd06261">
    <property type="entry name" value="TM_PBP2"/>
    <property type="match status" value="1"/>
</dbReference>
<dbReference type="Gene3D" id="1.10.3720.10">
    <property type="entry name" value="MetI-like"/>
    <property type="match status" value="1"/>
</dbReference>
<organism evidence="10 11">
    <name type="scientific">Paracoccus aestuarii</name>
    <dbReference type="NCBI Taxonomy" id="453842"/>
    <lineage>
        <taxon>Bacteria</taxon>
        <taxon>Pseudomonadati</taxon>
        <taxon>Pseudomonadota</taxon>
        <taxon>Alphaproteobacteria</taxon>
        <taxon>Rhodobacterales</taxon>
        <taxon>Paracoccaceae</taxon>
        <taxon>Paracoccus</taxon>
    </lineage>
</organism>
<keyword evidence="3 8" id="KW-0813">Transport</keyword>
<evidence type="ECO:0000256" key="6">
    <source>
        <dbReference type="ARBA" id="ARBA00022989"/>
    </source>
</evidence>
<comment type="similarity">
    <text evidence="2">Belongs to the binding-protein-dependent transport system permease family. HisMQ subfamily.</text>
</comment>
<dbReference type="Proteomes" id="UP000285530">
    <property type="component" value="Unassembled WGS sequence"/>
</dbReference>
<feature type="transmembrane region" description="Helical" evidence="8">
    <location>
        <begin position="114"/>
        <end position="133"/>
    </location>
</feature>
<evidence type="ECO:0000256" key="8">
    <source>
        <dbReference type="RuleBase" id="RU363032"/>
    </source>
</evidence>
<dbReference type="PANTHER" id="PTHR30614:SF41">
    <property type="entry name" value="INNER MEMBRANE AMINO-ACID ABC TRANSPORTER PERMEASE PROTEIN YHDY"/>
    <property type="match status" value="1"/>
</dbReference>
<feature type="transmembrane region" description="Helical" evidence="8">
    <location>
        <begin position="450"/>
        <end position="471"/>
    </location>
</feature>
<feature type="transmembrane region" description="Helical" evidence="8">
    <location>
        <begin position="41"/>
        <end position="62"/>
    </location>
</feature>
<evidence type="ECO:0000256" key="5">
    <source>
        <dbReference type="ARBA" id="ARBA00022692"/>
    </source>
</evidence>
<keyword evidence="7 8" id="KW-0472">Membrane</keyword>
<keyword evidence="5 8" id="KW-0812">Transmembrane</keyword>
<sequence>MSDTHAQTVGFVRDTMLPSAAPPVRESGAVRWLRENLFSGPVNTILTILGIGIVWFLVATFWDWFAHSVWNANSLNECREIVAATWGEGARGACFAVIRERWNQYLFGFYPQDLYWRPTMTFGLMMVALAPVLFSASLTIRRVVLAITAVVTLWAMIVLGAPAGWLGFATLVLVVGLVASERNIMWLLPFSIIYPLLGVWFLWGGSLWGPIFVLVGPVLGWIAWRVLSRVSPLLATVAAILVTVLFWLMLAGDAARDAENLLSLSIQSVRSDRFGGFLLSLTIGVAGIALSLPLGIVLALARQSDMFLIKSLSVIFIEFIRGVPLITLLFVASLLLNYFLPPGTTFDIILRVIIMVTIFAAAYMAEVIRGGLAALPKGQYEAADALGLDYWKAQRLIVLPQALKISIPGIVSTFIGMFKDTTLVTFVGLYDPLKSMSDAVRANVAWKGIYWEPFIFVGAIFFLICFGMSRYSMYLERRLQRDHR</sequence>
<dbReference type="AlphaFoldDB" id="A0A419A1K2"/>
<feature type="transmembrane region" description="Helical" evidence="8">
    <location>
        <begin position="274"/>
        <end position="300"/>
    </location>
</feature>
<reference evidence="10 11" key="1">
    <citation type="submission" date="2018-09" db="EMBL/GenBank/DDBJ databases">
        <title>Paracoccus onubensis nov. sp. a moderate halophilic bacterium isolated from Gruta de las Maravillas (Aracena, Spain).</title>
        <authorList>
            <person name="Jurado V."/>
            <person name="Gutierrez-Patricio S."/>
            <person name="Gonzalez-Pimentel J.L."/>
            <person name="Laiz L."/>
            <person name="Saiz-Jimenez C."/>
        </authorList>
    </citation>
    <scope>NUCLEOTIDE SEQUENCE [LARGE SCALE GENOMIC DNA]</scope>
    <source>
        <strain evidence="10 11">DSM 19484</strain>
    </source>
</reference>
<comment type="caution">
    <text evidence="10">The sequence shown here is derived from an EMBL/GenBank/DDBJ whole genome shotgun (WGS) entry which is preliminary data.</text>
</comment>
<dbReference type="Pfam" id="PF00528">
    <property type="entry name" value="BPD_transp_1"/>
    <property type="match status" value="1"/>
</dbReference>
<feature type="transmembrane region" description="Helical" evidence="8">
    <location>
        <begin position="348"/>
        <end position="368"/>
    </location>
</feature>
<dbReference type="NCBIfam" id="TIGR01726">
    <property type="entry name" value="HEQRo_perm_3TM"/>
    <property type="match status" value="1"/>
</dbReference>
<evidence type="ECO:0000256" key="7">
    <source>
        <dbReference type="ARBA" id="ARBA00023136"/>
    </source>
</evidence>
<evidence type="ECO:0000256" key="2">
    <source>
        <dbReference type="ARBA" id="ARBA00010072"/>
    </source>
</evidence>
<evidence type="ECO:0000256" key="4">
    <source>
        <dbReference type="ARBA" id="ARBA00022475"/>
    </source>
</evidence>
<dbReference type="SUPFAM" id="SSF161098">
    <property type="entry name" value="MetI-like"/>
    <property type="match status" value="1"/>
</dbReference>
<comment type="subcellular location">
    <subcellularLocation>
        <location evidence="1">Cell inner membrane</location>
        <topology evidence="1">Multi-pass membrane protein</topology>
    </subcellularLocation>
    <subcellularLocation>
        <location evidence="8">Cell membrane</location>
        <topology evidence="8">Multi-pass membrane protein</topology>
    </subcellularLocation>
</comment>
<dbReference type="RefSeq" id="WP_119884990.1">
    <property type="nucleotide sequence ID" value="NZ_CP067169.1"/>
</dbReference>
<dbReference type="EMBL" id="QZEV01000005">
    <property type="protein sequence ID" value="RJL06835.1"/>
    <property type="molecule type" value="Genomic_DNA"/>
</dbReference>
<evidence type="ECO:0000313" key="10">
    <source>
        <dbReference type="EMBL" id="RJL06835.1"/>
    </source>
</evidence>
<accession>A0A419A1K2</accession>
<evidence type="ECO:0000259" key="9">
    <source>
        <dbReference type="PROSITE" id="PS50928"/>
    </source>
</evidence>
<feature type="transmembrane region" description="Helical" evidence="8">
    <location>
        <begin position="234"/>
        <end position="254"/>
    </location>
</feature>
<gene>
    <name evidence="10" type="ORF">D3P06_02245</name>
</gene>
<feature type="transmembrane region" description="Helical" evidence="8">
    <location>
        <begin position="209"/>
        <end position="227"/>
    </location>
</feature>
<name>A0A419A1K2_9RHOB</name>
<dbReference type="PROSITE" id="PS50928">
    <property type="entry name" value="ABC_TM1"/>
    <property type="match status" value="1"/>
</dbReference>
<dbReference type="GO" id="GO:0006865">
    <property type="term" value="P:amino acid transport"/>
    <property type="evidence" value="ECO:0007669"/>
    <property type="project" value="TreeGrafter"/>
</dbReference>
<dbReference type="OrthoDB" id="9771188at2"/>
<dbReference type="PANTHER" id="PTHR30614">
    <property type="entry name" value="MEMBRANE COMPONENT OF AMINO ACID ABC TRANSPORTER"/>
    <property type="match status" value="1"/>
</dbReference>
<dbReference type="InterPro" id="IPR010065">
    <property type="entry name" value="AA_ABC_transptr_permease_3TM"/>
</dbReference>
<keyword evidence="6 8" id="KW-1133">Transmembrane helix</keyword>
<dbReference type="InterPro" id="IPR043429">
    <property type="entry name" value="ArtM/GltK/GlnP/TcyL/YhdX-like"/>
</dbReference>
<feature type="transmembrane region" description="Helical" evidence="8">
    <location>
        <begin position="312"/>
        <end position="336"/>
    </location>
</feature>
<feature type="transmembrane region" description="Helical" evidence="8">
    <location>
        <begin position="405"/>
        <end position="430"/>
    </location>
</feature>
<evidence type="ECO:0000256" key="3">
    <source>
        <dbReference type="ARBA" id="ARBA00022448"/>
    </source>
</evidence>
<feature type="transmembrane region" description="Helical" evidence="8">
    <location>
        <begin position="140"/>
        <end position="157"/>
    </location>
</feature>
<dbReference type="InterPro" id="IPR000515">
    <property type="entry name" value="MetI-like"/>
</dbReference>
<dbReference type="GO" id="GO:0043190">
    <property type="term" value="C:ATP-binding cassette (ABC) transporter complex"/>
    <property type="evidence" value="ECO:0007669"/>
    <property type="project" value="InterPro"/>
</dbReference>
<feature type="domain" description="ABC transmembrane type-1" evidence="9">
    <location>
        <begin position="277"/>
        <end position="472"/>
    </location>
</feature>
<evidence type="ECO:0000313" key="11">
    <source>
        <dbReference type="Proteomes" id="UP000285530"/>
    </source>
</evidence>
<keyword evidence="4" id="KW-1003">Cell membrane</keyword>
<evidence type="ECO:0000256" key="1">
    <source>
        <dbReference type="ARBA" id="ARBA00004429"/>
    </source>
</evidence>
<dbReference type="GO" id="GO:0022857">
    <property type="term" value="F:transmembrane transporter activity"/>
    <property type="evidence" value="ECO:0007669"/>
    <property type="project" value="InterPro"/>
</dbReference>
<proteinExistence type="inferred from homology"/>